<keyword evidence="1" id="KW-0687">Ribonucleoprotein</keyword>
<proteinExistence type="predicted"/>
<gene>
    <name evidence="1" type="ORF">FHS37_004325</name>
</gene>
<dbReference type="Proteomes" id="UP000579523">
    <property type="component" value="Unassembled WGS sequence"/>
</dbReference>
<dbReference type="GO" id="GO:0005840">
    <property type="term" value="C:ribosome"/>
    <property type="evidence" value="ECO:0007669"/>
    <property type="project" value="UniProtKB-KW"/>
</dbReference>
<dbReference type="EMBL" id="JACHJI010000007">
    <property type="protein sequence ID" value="MBB4900263.1"/>
    <property type="molecule type" value="Genomic_DNA"/>
</dbReference>
<dbReference type="AlphaFoldDB" id="A0A7W7M171"/>
<dbReference type="RefSeq" id="WP_184823673.1">
    <property type="nucleotide sequence ID" value="NZ_BMTK01000009.1"/>
</dbReference>
<accession>A0A7W7M171</accession>
<keyword evidence="1" id="KW-0689">Ribosomal protein</keyword>
<organism evidence="1 2">
    <name type="scientific">Streptomyces griseomycini</name>
    <dbReference type="NCBI Taxonomy" id="66895"/>
    <lineage>
        <taxon>Bacteria</taxon>
        <taxon>Bacillati</taxon>
        <taxon>Actinomycetota</taxon>
        <taxon>Actinomycetes</taxon>
        <taxon>Kitasatosporales</taxon>
        <taxon>Streptomycetaceae</taxon>
        <taxon>Streptomyces</taxon>
    </lineage>
</organism>
<evidence type="ECO:0000313" key="1">
    <source>
        <dbReference type="EMBL" id="MBB4900263.1"/>
    </source>
</evidence>
<sequence length="185" mass="20062">MGDRLQAIVDLDATGAQARRLADRVVEWLAAEGIVLAERTPCVPGRPLGHPPGPHWHRAVTDDWDWPPSDGLAVHTVRTGFTSGADMPGAALCPRCGAATALDDAAWRRFGDAMRTWHDEGTASAGCPACGTAVPLPDWTWDEAPLAFGSLGLEFWNWPELTPEFRARTAEVLDGHRTAYVWGKL</sequence>
<comment type="caution">
    <text evidence="1">The sequence shown here is derived from an EMBL/GenBank/DDBJ whole genome shotgun (WGS) entry which is preliminary data.</text>
</comment>
<evidence type="ECO:0000313" key="2">
    <source>
        <dbReference type="Proteomes" id="UP000579523"/>
    </source>
</evidence>
<keyword evidence="2" id="KW-1185">Reference proteome</keyword>
<name>A0A7W7M171_9ACTN</name>
<reference evidence="1 2" key="1">
    <citation type="submission" date="2020-08" db="EMBL/GenBank/DDBJ databases">
        <title>Genomic Encyclopedia of Type Strains, Phase III (KMG-III): the genomes of soil and plant-associated and newly described type strains.</title>
        <authorList>
            <person name="Whitman W."/>
        </authorList>
    </citation>
    <scope>NUCLEOTIDE SEQUENCE [LARGE SCALE GENOMIC DNA]</scope>
    <source>
        <strain evidence="1 2">CECT 3273</strain>
    </source>
</reference>
<protein>
    <submittedName>
        <fullName evidence="1">Ribosomal protein S27AE</fullName>
    </submittedName>
</protein>